<accession>A0A9K3LLE0</accession>
<evidence type="ECO:0000256" key="1">
    <source>
        <dbReference type="SAM" id="MobiDB-lite"/>
    </source>
</evidence>
<keyword evidence="2" id="KW-0812">Transmembrane</keyword>
<gene>
    <name evidence="3" type="ORF">IV203_037796</name>
</gene>
<comment type="caution">
    <text evidence="3">The sequence shown here is derived from an EMBL/GenBank/DDBJ whole genome shotgun (WGS) entry which is preliminary data.</text>
</comment>
<name>A0A9K3LLE0_9STRA</name>
<feature type="compositionally biased region" description="Basic and acidic residues" evidence="1">
    <location>
        <begin position="88"/>
        <end position="109"/>
    </location>
</feature>
<dbReference type="EMBL" id="JAGRRH010000009">
    <property type="protein sequence ID" value="KAG7364594.1"/>
    <property type="molecule type" value="Genomic_DNA"/>
</dbReference>
<protein>
    <submittedName>
        <fullName evidence="3">Uncharacterized protein</fullName>
    </submittedName>
</protein>
<proteinExistence type="predicted"/>
<sequence length="269" mass="31155">MDNPRLILPICLACVAVVLPIVGYFWIRWQLNDEEPDGHDRTGTIKEYSGKYPPDLTEFGSGGTESMDPEEGVENYLPSNGERDDDIEAQKPKQQEKQDSSSRSRQRRLVDESVCRSMASRNNLLHISSVDSFCGNYLHKQFNERLNEISASKITSCSASAAPDKVKLEKKRKQRMAEVDVHSCISKTCEMCRCEEQQQQIQFVSAQRLDSNMVQKLKHVPESARWWEMGESFHDLYHQAQRRTAEKFRNYYRSSPRRSYQESKKYITA</sequence>
<feature type="transmembrane region" description="Helical" evidence="2">
    <location>
        <begin position="6"/>
        <end position="27"/>
    </location>
</feature>
<organism evidence="3 4">
    <name type="scientific">Nitzschia inconspicua</name>
    <dbReference type="NCBI Taxonomy" id="303405"/>
    <lineage>
        <taxon>Eukaryota</taxon>
        <taxon>Sar</taxon>
        <taxon>Stramenopiles</taxon>
        <taxon>Ochrophyta</taxon>
        <taxon>Bacillariophyta</taxon>
        <taxon>Bacillariophyceae</taxon>
        <taxon>Bacillariophycidae</taxon>
        <taxon>Bacillariales</taxon>
        <taxon>Bacillariaceae</taxon>
        <taxon>Nitzschia</taxon>
    </lineage>
</organism>
<reference evidence="3" key="1">
    <citation type="journal article" date="2021" name="Sci. Rep.">
        <title>Diploid genomic architecture of Nitzschia inconspicua, an elite biomass production diatom.</title>
        <authorList>
            <person name="Oliver A."/>
            <person name="Podell S."/>
            <person name="Pinowska A."/>
            <person name="Traller J.C."/>
            <person name="Smith S.R."/>
            <person name="McClure R."/>
            <person name="Beliaev A."/>
            <person name="Bohutskyi P."/>
            <person name="Hill E.A."/>
            <person name="Rabines A."/>
            <person name="Zheng H."/>
            <person name="Allen L.Z."/>
            <person name="Kuo A."/>
            <person name="Grigoriev I.V."/>
            <person name="Allen A.E."/>
            <person name="Hazlebeck D."/>
            <person name="Allen E.E."/>
        </authorList>
    </citation>
    <scope>NUCLEOTIDE SEQUENCE</scope>
    <source>
        <strain evidence="3">Hildebrandi</strain>
    </source>
</reference>
<reference evidence="3" key="2">
    <citation type="submission" date="2021-04" db="EMBL/GenBank/DDBJ databases">
        <authorList>
            <person name="Podell S."/>
        </authorList>
    </citation>
    <scope>NUCLEOTIDE SEQUENCE</scope>
    <source>
        <strain evidence="3">Hildebrandi</strain>
    </source>
</reference>
<dbReference type="Proteomes" id="UP000693970">
    <property type="component" value="Unassembled WGS sequence"/>
</dbReference>
<keyword evidence="2" id="KW-1133">Transmembrane helix</keyword>
<keyword evidence="2" id="KW-0472">Membrane</keyword>
<feature type="region of interest" description="Disordered" evidence="1">
    <location>
        <begin position="36"/>
        <end position="109"/>
    </location>
</feature>
<evidence type="ECO:0000256" key="2">
    <source>
        <dbReference type="SAM" id="Phobius"/>
    </source>
</evidence>
<evidence type="ECO:0000313" key="4">
    <source>
        <dbReference type="Proteomes" id="UP000693970"/>
    </source>
</evidence>
<dbReference type="AlphaFoldDB" id="A0A9K3LLE0"/>
<keyword evidence="4" id="KW-1185">Reference proteome</keyword>
<evidence type="ECO:0000313" key="3">
    <source>
        <dbReference type="EMBL" id="KAG7364594.1"/>
    </source>
</evidence>